<evidence type="ECO:0000313" key="1">
    <source>
        <dbReference type="EMBL" id="VDO89928.1"/>
    </source>
</evidence>
<dbReference type="Proteomes" id="UP000050761">
    <property type="component" value="Unassembled WGS sequence"/>
</dbReference>
<dbReference type="AlphaFoldDB" id="A0A183FUF0"/>
<gene>
    <name evidence="1" type="ORF">HPBE_LOCUS11810</name>
</gene>
<name>A0A183FUF0_HELPZ</name>
<sequence>MPVYDASNNEMQFLGATKISVQLEEGGESEVAFHITDSPENEVLLGTNALEDLGVELKIAKQNTEESSGGHQAFRKVTVAKRMYMPPHGSVELSARCEVRDAEGVLWPTKKGLEWEYLK</sequence>
<organism evidence="2 3">
    <name type="scientific">Heligmosomoides polygyrus</name>
    <name type="common">Parasitic roundworm</name>
    <dbReference type="NCBI Taxonomy" id="6339"/>
    <lineage>
        <taxon>Eukaryota</taxon>
        <taxon>Metazoa</taxon>
        <taxon>Ecdysozoa</taxon>
        <taxon>Nematoda</taxon>
        <taxon>Chromadorea</taxon>
        <taxon>Rhabditida</taxon>
        <taxon>Rhabditina</taxon>
        <taxon>Rhabditomorpha</taxon>
        <taxon>Strongyloidea</taxon>
        <taxon>Heligmosomidae</taxon>
        <taxon>Heligmosomoides</taxon>
    </lineage>
</organism>
<protein>
    <submittedName>
        <fullName evidence="3">SHSP domain-containing protein</fullName>
    </submittedName>
</protein>
<dbReference type="WBParaSite" id="HPBE_0001180901-mRNA-1">
    <property type="protein sequence ID" value="HPBE_0001180901-mRNA-1"/>
    <property type="gene ID" value="HPBE_0001180901"/>
</dbReference>
<evidence type="ECO:0000313" key="3">
    <source>
        <dbReference type="WBParaSite" id="HPBE_0001180901-mRNA-1"/>
    </source>
</evidence>
<reference evidence="1 2" key="1">
    <citation type="submission" date="2018-11" db="EMBL/GenBank/DDBJ databases">
        <authorList>
            <consortium name="Pathogen Informatics"/>
        </authorList>
    </citation>
    <scope>NUCLEOTIDE SEQUENCE [LARGE SCALE GENOMIC DNA]</scope>
</reference>
<accession>A0A3P8CPC1</accession>
<accession>A0A183FUF0</accession>
<keyword evidence="2" id="KW-1185">Reference proteome</keyword>
<dbReference type="EMBL" id="UZAH01027238">
    <property type="protein sequence ID" value="VDO89928.1"/>
    <property type="molecule type" value="Genomic_DNA"/>
</dbReference>
<dbReference type="OrthoDB" id="5826524at2759"/>
<proteinExistence type="predicted"/>
<reference evidence="3" key="2">
    <citation type="submission" date="2019-09" db="UniProtKB">
        <authorList>
            <consortium name="WormBaseParasite"/>
        </authorList>
    </citation>
    <scope>IDENTIFICATION</scope>
</reference>
<evidence type="ECO:0000313" key="2">
    <source>
        <dbReference type="Proteomes" id="UP000050761"/>
    </source>
</evidence>